<reference evidence="3" key="1">
    <citation type="journal article" date="2019" name="Int. J. Syst. Evol. Microbiol.">
        <title>The Global Catalogue of Microorganisms (GCM) 10K type strain sequencing project: providing services to taxonomists for standard genome sequencing and annotation.</title>
        <authorList>
            <consortium name="The Broad Institute Genomics Platform"/>
            <consortium name="The Broad Institute Genome Sequencing Center for Infectious Disease"/>
            <person name="Wu L."/>
            <person name="Ma J."/>
        </authorList>
    </citation>
    <scope>NUCLEOTIDE SEQUENCE [LARGE SCALE GENOMIC DNA]</scope>
    <source>
        <strain evidence="3">JCM 16902</strain>
    </source>
</reference>
<protein>
    <submittedName>
        <fullName evidence="2">Uncharacterized protein</fullName>
    </submittedName>
</protein>
<keyword evidence="1" id="KW-0472">Membrane</keyword>
<name>A0ABP7A980_9ACTN</name>
<comment type="caution">
    <text evidence="2">The sequence shown here is derived from an EMBL/GenBank/DDBJ whole genome shotgun (WGS) entry which is preliminary data.</text>
</comment>
<keyword evidence="3" id="KW-1185">Reference proteome</keyword>
<evidence type="ECO:0000313" key="3">
    <source>
        <dbReference type="Proteomes" id="UP001501074"/>
    </source>
</evidence>
<organism evidence="2 3">
    <name type="scientific">Kineosporia mesophila</name>
    <dbReference type="NCBI Taxonomy" id="566012"/>
    <lineage>
        <taxon>Bacteria</taxon>
        <taxon>Bacillati</taxon>
        <taxon>Actinomycetota</taxon>
        <taxon>Actinomycetes</taxon>
        <taxon>Kineosporiales</taxon>
        <taxon>Kineosporiaceae</taxon>
        <taxon>Kineosporia</taxon>
    </lineage>
</organism>
<evidence type="ECO:0000313" key="2">
    <source>
        <dbReference type="EMBL" id="GAA3627452.1"/>
    </source>
</evidence>
<evidence type="ECO:0000256" key="1">
    <source>
        <dbReference type="SAM" id="Phobius"/>
    </source>
</evidence>
<feature type="transmembrane region" description="Helical" evidence="1">
    <location>
        <begin position="31"/>
        <end position="52"/>
    </location>
</feature>
<sequence length="54" mass="6032">MASGRATREARQQKVTERRLAVARAEAMRRALWIGGLLTLLVVAVGTGLLIWQW</sequence>
<keyword evidence="1" id="KW-0812">Transmembrane</keyword>
<dbReference type="Proteomes" id="UP001501074">
    <property type="component" value="Unassembled WGS sequence"/>
</dbReference>
<proteinExistence type="predicted"/>
<accession>A0ABP7A980</accession>
<dbReference type="EMBL" id="BAAAZO010000010">
    <property type="protein sequence ID" value="GAA3627452.1"/>
    <property type="molecule type" value="Genomic_DNA"/>
</dbReference>
<keyword evidence="1" id="KW-1133">Transmembrane helix</keyword>
<gene>
    <name evidence="2" type="ORF">GCM10022223_50920</name>
</gene>